<keyword evidence="1" id="KW-0812">Transmembrane</keyword>
<reference evidence="2 3" key="1">
    <citation type="submission" date="2016-11" db="EMBL/GenBank/DDBJ databases">
        <authorList>
            <person name="Jaros S."/>
            <person name="Januszkiewicz K."/>
            <person name="Wedrychowicz H."/>
        </authorList>
    </citation>
    <scope>NUCLEOTIDE SEQUENCE [LARGE SCALE GENOMIC DNA]</scope>
    <source>
        <strain evidence="2 3">DSM 27063</strain>
    </source>
</reference>
<dbReference type="OrthoDB" id="9783550at2"/>
<organism evidence="2 3">
    <name type="scientific">Tangfeifania diversioriginum</name>
    <dbReference type="NCBI Taxonomy" id="1168035"/>
    <lineage>
        <taxon>Bacteria</taxon>
        <taxon>Pseudomonadati</taxon>
        <taxon>Bacteroidota</taxon>
        <taxon>Bacteroidia</taxon>
        <taxon>Marinilabiliales</taxon>
        <taxon>Prolixibacteraceae</taxon>
        <taxon>Tangfeifania</taxon>
    </lineage>
</organism>
<feature type="transmembrane region" description="Helical" evidence="1">
    <location>
        <begin position="320"/>
        <end position="338"/>
    </location>
</feature>
<dbReference type="AlphaFoldDB" id="A0A1M6L547"/>
<keyword evidence="1" id="KW-0472">Membrane</keyword>
<dbReference type="RefSeq" id="WP_073171356.1">
    <property type="nucleotide sequence ID" value="NZ_FQZE01000025.1"/>
</dbReference>
<feature type="transmembrane region" description="Helical" evidence="1">
    <location>
        <begin position="106"/>
        <end position="125"/>
    </location>
</feature>
<feature type="transmembrane region" description="Helical" evidence="1">
    <location>
        <begin position="195"/>
        <end position="214"/>
    </location>
</feature>
<dbReference type="STRING" id="1168035.SAMN05444280_12573"/>
<dbReference type="Pfam" id="PF11449">
    <property type="entry name" value="ArsP_2"/>
    <property type="match status" value="1"/>
</dbReference>
<dbReference type="InterPro" id="IPR021552">
    <property type="entry name" value="ArsP_2"/>
</dbReference>
<sequence length="340" mass="38447">MTEVFISTLKQTMMITAFVLFMMVVIEYINVQSRNLWAEKLQKSPFLQIIIAALLGITPGCMGAFTVVSLYTHRMMGLAGLVAVMIATSGDEAFVMLSLFPGRALLLNGIMLAIAIVAGWVVHLFEHKKPADEIHGFEVHEEDICRCFDKTIVFPQLKRITFERSLLIISTFLFTLMIVIGILGPHEWNWKKFTFLLGALFLLFVFITVPNHFLKEHLYNHILKKHLLRIFLWTWGAFLVLHFVESNLALTNLMENNQTVVLLIAVLMGIIPESGPHLFLVTLFSQNLLPFSILLANSIVQDGHGMLPLLAESRKDFVKVKVINLLVGLLVGYLLLVFNI</sequence>
<dbReference type="NCBIfam" id="NF037962">
    <property type="entry name" value="arsenic_eff"/>
    <property type="match status" value="1"/>
</dbReference>
<keyword evidence="3" id="KW-1185">Reference proteome</keyword>
<feature type="transmembrane region" description="Helical" evidence="1">
    <location>
        <begin position="78"/>
        <end position="100"/>
    </location>
</feature>
<keyword evidence="1" id="KW-1133">Transmembrane helix</keyword>
<feature type="transmembrane region" description="Helical" evidence="1">
    <location>
        <begin position="12"/>
        <end position="29"/>
    </location>
</feature>
<evidence type="ECO:0000256" key="1">
    <source>
        <dbReference type="SAM" id="Phobius"/>
    </source>
</evidence>
<feature type="transmembrane region" description="Helical" evidence="1">
    <location>
        <begin position="226"/>
        <end position="244"/>
    </location>
</feature>
<feature type="transmembrane region" description="Helical" evidence="1">
    <location>
        <begin position="49"/>
        <end position="71"/>
    </location>
</feature>
<feature type="transmembrane region" description="Helical" evidence="1">
    <location>
        <begin position="256"/>
        <end position="271"/>
    </location>
</feature>
<dbReference type="EMBL" id="FQZE01000025">
    <property type="protein sequence ID" value="SHJ66318.1"/>
    <property type="molecule type" value="Genomic_DNA"/>
</dbReference>
<accession>A0A1M6L547</accession>
<evidence type="ECO:0000313" key="2">
    <source>
        <dbReference type="EMBL" id="SHJ66318.1"/>
    </source>
</evidence>
<feature type="transmembrane region" description="Helical" evidence="1">
    <location>
        <begin position="166"/>
        <end position="183"/>
    </location>
</feature>
<name>A0A1M6L547_9BACT</name>
<proteinExistence type="predicted"/>
<evidence type="ECO:0000313" key="3">
    <source>
        <dbReference type="Proteomes" id="UP000184050"/>
    </source>
</evidence>
<dbReference type="Proteomes" id="UP000184050">
    <property type="component" value="Unassembled WGS sequence"/>
</dbReference>
<protein>
    <submittedName>
        <fullName evidence="2">Putative, 10TM heavy-metal exporter</fullName>
    </submittedName>
</protein>
<gene>
    <name evidence="2" type="ORF">SAMN05444280_12573</name>
</gene>